<reference evidence="1 2" key="1">
    <citation type="submission" date="2024-02" db="EMBL/GenBank/DDBJ databases">
        <authorList>
            <person name="Chen Y."/>
            <person name="Shah S."/>
            <person name="Dougan E. K."/>
            <person name="Thang M."/>
            <person name="Chan C."/>
        </authorList>
    </citation>
    <scope>NUCLEOTIDE SEQUENCE [LARGE SCALE GENOMIC DNA]</scope>
</reference>
<evidence type="ECO:0000313" key="2">
    <source>
        <dbReference type="Proteomes" id="UP001642484"/>
    </source>
</evidence>
<sequence>MAQRGVGGGLEVHHLNRIFFELGDGVSDDDPFRHSQYSCPCCWKQWKTCDECCFGFPIDHGIWMEDWTAHLEYAADAACQTAEQPLVWNLLEALRCGTALPFAISEEALVHLLDIAILTGNKEAAVLCAERSSLRPLRRWSFYGMFNTHRWDNSWYPLTRESDTEFERVLVRPEPAVTLEPAVCEMLLAALSTGVALQSLHTSLGMAPAILIPFRVALVLCRVPCGFADLVPSLTPVPSQENGRTADSSW</sequence>
<keyword evidence="2" id="KW-1185">Reference proteome</keyword>
<proteinExistence type="predicted"/>
<dbReference type="EMBL" id="CAXAMN010001769">
    <property type="protein sequence ID" value="CAK8996113.1"/>
    <property type="molecule type" value="Genomic_DNA"/>
</dbReference>
<dbReference type="Proteomes" id="UP001642484">
    <property type="component" value="Unassembled WGS sequence"/>
</dbReference>
<evidence type="ECO:0000313" key="1">
    <source>
        <dbReference type="EMBL" id="CAK8996113.1"/>
    </source>
</evidence>
<protein>
    <recommendedName>
        <fullName evidence="3">Anaphase-promoting complex subunit 1</fullName>
    </recommendedName>
</protein>
<gene>
    <name evidence="1" type="ORF">CCMP2556_LOCUS4325</name>
</gene>
<name>A0ABP0I1I4_9DINO</name>
<evidence type="ECO:0008006" key="3">
    <source>
        <dbReference type="Google" id="ProtNLM"/>
    </source>
</evidence>
<organism evidence="1 2">
    <name type="scientific">Durusdinium trenchii</name>
    <dbReference type="NCBI Taxonomy" id="1381693"/>
    <lineage>
        <taxon>Eukaryota</taxon>
        <taxon>Sar</taxon>
        <taxon>Alveolata</taxon>
        <taxon>Dinophyceae</taxon>
        <taxon>Suessiales</taxon>
        <taxon>Symbiodiniaceae</taxon>
        <taxon>Durusdinium</taxon>
    </lineage>
</organism>
<comment type="caution">
    <text evidence="1">The sequence shown here is derived from an EMBL/GenBank/DDBJ whole genome shotgun (WGS) entry which is preliminary data.</text>
</comment>
<accession>A0ABP0I1I4</accession>